<feature type="compositionally biased region" description="Polar residues" evidence="1">
    <location>
        <begin position="135"/>
        <end position="194"/>
    </location>
</feature>
<dbReference type="RefSeq" id="WP_105352555.1">
    <property type="nucleotide sequence ID" value="NZ_PUIB01000009.1"/>
</dbReference>
<feature type="compositionally biased region" description="Low complexity" evidence="1">
    <location>
        <begin position="413"/>
        <end position="437"/>
    </location>
</feature>
<evidence type="ECO:0000256" key="2">
    <source>
        <dbReference type="SAM" id="Phobius"/>
    </source>
</evidence>
<dbReference type="EMBL" id="PUIB01000009">
    <property type="protein sequence ID" value="PQO40193.1"/>
    <property type="molecule type" value="Genomic_DNA"/>
</dbReference>
<feature type="compositionally biased region" description="Polar residues" evidence="1">
    <location>
        <begin position="114"/>
        <end position="123"/>
    </location>
</feature>
<feature type="region of interest" description="Disordered" evidence="1">
    <location>
        <begin position="413"/>
        <end position="457"/>
    </location>
</feature>
<feature type="compositionally biased region" description="Low complexity" evidence="1">
    <location>
        <begin position="317"/>
        <end position="355"/>
    </location>
</feature>
<organism evidence="3 4">
    <name type="scientific">Blastopirellula marina</name>
    <dbReference type="NCBI Taxonomy" id="124"/>
    <lineage>
        <taxon>Bacteria</taxon>
        <taxon>Pseudomonadati</taxon>
        <taxon>Planctomycetota</taxon>
        <taxon>Planctomycetia</taxon>
        <taxon>Pirellulales</taxon>
        <taxon>Pirellulaceae</taxon>
        <taxon>Blastopirellula</taxon>
    </lineage>
</organism>
<evidence type="ECO:0000313" key="3">
    <source>
        <dbReference type="EMBL" id="PQO40193.1"/>
    </source>
</evidence>
<dbReference type="OrthoDB" id="232801at2"/>
<feature type="region of interest" description="Disordered" evidence="1">
    <location>
        <begin position="107"/>
        <end position="379"/>
    </location>
</feature>
<dbReference type="Proteomes" id="UP000239388">
    <property type="component" value="Unassembled WGS sequence"/>
</dbReference>
<evidence type="ECO:0000313" key="4">
    <source>
        <dbReference type="Proteomes" id="UP000239388"/>
    </source>
</evidence>
<feature type="compositionally biased region" description="Low complexity" evidence="1">
    <location>
        <begin position="195"/>
        <end position="207"/>
    </location>
</feature>
<evidence type="ECO:0000256" key="1">
    <source>
        <dbReference type="SAM" id="MobiDB-lite"/>
    </source>
</evidence>
<dbReference type="AlphaFoldDB" id="A0A2S8G6Z9"/>
<sequence length="505" mass="53319">MYAAALLIATAAVGVDTGWRPAQDDPESVQYIIQIEPEVLKKMLRDGTPIDSIVPPDVPGGVIRCFRVQLGEDELPRELPEVAKATYNAEIDSESSTLRKIEAAPLELNPAPDNRSTASTATPPLNALAADTPTPRYSNTLTPGSGTPLNPTRTAADTNPSLSGTGSNFSIPSTSTTTPVAGSTPTSRFNTAPLSTSSSASTTYQSSGGYPSSVGTTPAPEYPAYSPPPLSASSTPLGGGTSPLGGNTNTNTGGTGNFTRFGDNYATPTGGTSGGSTNYNTGNNSYSSPLGNNNTTGGTGSNLDNTYQGSLTPINSNPPQNNQNNNPQNNNGSYVPPSNQQQQQQPNYNQNNNYPQPAPNYPPQQQQQPFPYNQPGYVNTYGQMANPNYYPQMGYPPQYNPYLMAALPGMGAPALTPPGQQQPAATPPAATTPTPAASPSDRTARDGDDEKPQTPPVEVSRPYWMLVMVAFLSLGFNIYMGWMVVDFRTKYRDILAGFRELKAAN</sequence>
<name>A0A2S8G6Z9_9BACT</name>
<protein>
    <submittedName>
        <fullName evidence="3">Uncharacterized protein</fullName>
    </submittedName>
</protein>
<feature type="compositionally biased region" description="Low complexity" evidence="1">
    <location>
        <begin position="363"/>
        <end position="375"/>
    </location>
</feature>
<keyword evidence="2" id="KW-0812">Transmembrane</keyword>
<keyword evidence="2" id="KW-1133">Transmembrane helix</keyword>
<feature type="transmembrane region" description="Helical" evidence="2">
    <location>
        <begin position="463"/>
        <end position="485"/>
    </location>
</feature>
<comment type="caution">
    <text evidence="3">The sequence shown here is derived from an EMBL/GenBank/DDBJ whole genome shotgun (WGS) entry which is preliminary data.</text>
</comment>
<proteinExistence type="predicted"/>
<accession>A0A2S8G6Z9</accession>
<feature type="compositionally biased region" description="Low complexity" evidence="1">
    <location>
        <begin position="267"/>
        <end position="306"/>
    </location>
</feature>
<gene>
    <name evidence="3" type="ORF">C5Y98_06205</name>
</gene>
<feature type="compositionally biased region" description="Basic and acidic residues" evidence="1">
    <location>
        <begin position="442"/>
        <end position="452"/>
    </location>
</feature>
<keyword evidence="2" id="KW-0472">Membrane</keyword>
<reference evidence="3 4" key="1">
    <citation type="submission" date="2018-02" db="EMBL/GenBank/DDBJ databases">
        <title>Comparative genomes isolates from brazilian mangrove.</title>
        <authorList>
            <person name="Araujo J.E."/>
            <person name="Taketani R.G."/>
            <person name="Silva M.C.P."/>
            <person name="Loureco M.V."/>
            <person name="Andreote F.D."/>
        </authorList>
    </citation>
    <scope>NUCLEOTIDE SEQUENCE [LARGE SCALE GENOMIC DNA]</scope>
    <source>
        <strain evidence="3 4">NAP PRIS-MGV</strain>
    </source>
</reference>